<dbReference type="EMBL" id="LNZH02000179">
    <property type="protein sequence ID" value="OCB88430.1"/>
    <property type="molecule type" value="Genomic_DNA"/>
</dbReference>
<keyword evidence="4" id="KW-0175">Coiled coil</keyword>
<sequence>MQVHCRRSDKFEFKTRRVDRSADPRSTLGHNLKSPNLRLAFIEVLYKQRNDANEQLKQEEEKEDVEVTWDDQQRICTFSKLNTRLRGYEERLKVLKEEKEALDDLAMELELADEEQPILYVSHFIGETFVHLPLPRALKRVENDNTALNEDISKLGDQAEECEKEMKKLKVTLYSKFGSAINLDE</sequence>
<evidence type="ECO:0000313" key="5">
    <source>
        <dbReference type="EMBL" id="OCB88430.1"/>
    </source>
</evidence>
<dbReference type="GO" id="GO:0005737">
    <property type="term" value="C:cytoplasm"/>
    <property type="evidence" value="ECO:0007669"/>
    <property type="project" value="UniProtKB-ARBA"/>
</dbReference>
<dbReference type="InterPro" id="IPR016661">
    <property type="entry name" value="PFDN4"/>
</dbReference>
<dbReference type="Proteomes" id="UP000757232">
    <property type="component" value="Unassembled WGS sequence"/>
</dbReference>
<comment type="caution">
    <text evidence="5">The sequence shown here is derived from an EMBL/GenBank/DDBJ whole genome shotgun (WGS) entry which is preliminary data.</text>
</comment>
<protein>
    <submittedName>
        <fullName evidence="5">Prefoldin, subunit 4</fullName>
    </submittedName>
</protein>
<evidence type="ECO:0000256" key="1">
    <source>
        <dbReference type="ARBA" id="ARBA00008045"/>
    </source>
</evidence>
<accession>A0A9Q5HYX9</accession>
<dbReference type="AlphaFoldDB" id="A0A9Q5HYX9"/>
<dbReference type="PANTHER" id="PTHR21100:SF9">
    <property type="entry name" value="PREFOLDIN SUBUNIT 4"/>
    <property type="match status" value="1"/>
</dbReference>
<reference evidence="5" key="1">
    <citation type="submission" date="2016-06" db="EMBL/GenBank/DDBJ databases">
        <title>Draft Genome sequence of the fungus Inonotus baumii.</title>
        <authorList>
            <person name="Zhu H."/>
            <person name="Lin W."/>
        </authorList>
    </citation>
    <scope>NUCLEOTIDE SEQUENCE</scope>
    <source>
        <strain evidence="5">821</strain>
    </source>
</reference>
<evidence type="ECO:0000256" key="2">
    <source>
        <dbReference type="ARBA" id="ARBA00023186"/>
    </source>
</evidence>
<evidence type="ECO:0000256" key="4">
    <source>
        <dbReference type="SAM" id="Coils"/>
    </source>
</evidence>
<dbReference type="OrthoDB" id="10250441at2759"/>
<dbReference type="GO" id="GO:0016272">
    <property type="term" value="C:prefoldin complex"/>
    <property type="evidence" value="ECO:0007669"/>
    <property type="project" value="InterPro"/>
</dbReference>
<keyword evidence="2" id="KW-0143">Chaperone</keyword>
<dbReference type="InterPro" id="IPR002777">
    <property type="entry name" value="PFD_beta-like"/>
</dbReference>
<keyword evidence="6" id="KW-1185">Reference proteome</keyword>
<dbReference type="Gene3D" id="1.10.287.370">
    <property type="match status" value="1"/>
</dbReference>
<dbReference type="SUPFAM" id="SSF46579">
    <property type="entry name" value="Prefoldin"/>
    <property type="match status" value="1"/>
</dbReference>
<gene>
    <name evidence="5" type="ORF">A7U60_g4472</name>
</gene>
<dbReference type="CDD" id="cd23165">
    <property type="entry name" value="Prefoldin_4"/>
    <property type="match status" value="1"/>
</dbReference>
<dbReference type="InterPro" id="IPR009053">
    <property type="entry name" value="Prefoldin"/>
</dbReference>
<evidence type="ECO:0000313" key="6">
    <source>
        <dbReference type="Proteomes" id="UP000757232"/>
    </source>
</evidence>
<dbReference type="GO" id="GO:0051082">
    <property type="term" value="F:unfolded protein binding"/>
    <property type="evidence" value="ECO:0007669"/>
    <property type="project" value="InterPro"/>
</dbReference>
<feature type="coiled-coil region" evidence="4">
    <location>
        <begin position="42"/>
        <end position="172"/>
    </location>
</feature>
<dbReference type="GO" id="GO:0006457">
    <property type="term" value="P:protein folding"/>
    <property type="evidence" value="ECO:0007669"/>
    <property type="project" value="InterPro"/>
</dbReference>
<comment type="similarity">
    <text evidence="1">Belongs to the prefoldin subunit beta family.</text>
</comment>
<organism evidence="5 6">
    <name type="scientific">Sanghuangporus baumii</name>
    <name type="common">Phellinus baumii</name>
    <dbReference type="NCBI Taxonomy" id="108892"/>
    <lineage>
        <taxon>Eukaryota</taxon>
        <taxon>Fungi</taxon>
        <taxon>Dikarya</taxon>
        <taxon>Basidiomycota</taxon>
        <taxon>Agaricomycotina</taxon>
        <taxon>Agaricomycetes</taxon>
        <taxon>Hymenochaetales</taxon>
        <taxon>Hymenochaetaceae</taxon>
        <taxon>Sanghuangporus</taxon>
    </lineage>
</organism>
<comment type="function">
    <text evidence="3">Binds specifically to cytosolic chaperonin (c-CPN) and transfers target proteins to it. Binds to nascent polypeptide chain and promotes folding in an environment in which there are many competing pathways for nonnative proteins.</text>
</comment>
<dbReference type="Pfam" id="PF01920">
    <property type="entry name" value="Prefoldin_2"/>
    <property type="match status" value="1"/>
</dbReference>
<dbReference type="FunFam" id="1.10.287.370:FF:000005">
    <property type="entry name" value="Prefoldin subunit 4"/>
    <property type="match status" value="1"/>
</dbReference>
<proteinExistence type="inferred from homology"/>
<name>A0A9Q5HYX9_SANBA</name>
<evidence type="ECO:0000256" key="3">
    <source>
        <dbReference type="ARBA" id="ARBA00024667"/>
    </source>
</evidence>
<dbReference type="PANTHER" id="PTHR21100">
    <property type="entry name" value="PREFOLDIN SUBUNIT 4"/>
    <property type="match status" value="1"/>
</dbReference>